<dbReference type="Gene3D" id="3.30.70.1430">
    <property type="entry name" value="Multidrug efflux transporter AcrB pore domain"/>
    <property type="match status" value="2"/>
</dbReference>
<protein>
    <submittedName>
        <fullName evidence="2">Efflux RND transporter permease subunit</fullName>
    </submittedName>
</protein>
<gene>
    <name evidence="2" type="ORF">F0A17_14180</name>
</gene>
<keyword evidence="1" id="KW-0472">Membrane</keyword>
<dbReference type="AlphaFoldDB" id="A0A7V7FY68"/>
<name>A0A7V7FY68_9GAMM</name>
<evidence type="ECO:0000313" key="3">
    <source>
        <dbReference type="Proteomes" id="UP000486760"/>
    </source>
</evidence>
<keyword evidence="1" id="KW-0812">Transmembrane</keyword>
<dbReference type="SUPFAM" id="SSF82693">
    <property type="entry name" value="Multidrug efflux transporter AcrB pore domain, PN1, PN2, PC1 and PC2 subdomains"/>
    <property type="match status" value="1"/>
</dbReference>
<feature type="transmembrane region" description="Helical" evidence="1">
    <location>
        <begin position="428"/>
        <end position="448"/>
    </location>
</feature>
<evidence type="ECO:0000313" key="2">
    <source>
        <dbReference type="EMBL" id="KAA0011263.1"/>
    </source>
</evidence>
<dbReference type="PANTHER" id="PTHR32063:SF18">
    <property type="entry name" value="CATION EFFLUX SYSTEM PROTEIN"/>
    <property type="match status" value="1"/>
</dbReference>
<accession>A0A7V7FY68</accession>
<feature type="transmembrane region" description="Helical" evidence="1">
    <location>
        <begin position="946"/>
        <end position="965"/>
    </location>
</feature>
<feature type="transmembrane region" description="Helical" evidence="1">
    <location>
        <begin position="508"/>
        <end position="534"/>
    </location>
</feature>
<dbReference type="SUPFAM" id="SSF82866">
    <property type="entry name" value="Multidrug efflux transporter AcrB transmembrane domain"/>
    <property type="match status" value="2"/>
</dbReference>
<feature type="transmembrane region" description="Helical" evidence="1">
    <location>
        <begin position="895"/>
        <end position="918"/>
    </location>
</feature>
<dbReference type="EMBL" id="VTPY01000005">
    <property type="protein sequence ID" value="KAA0011263.1"/>
    <property type="molecule type" value="Genomic_DNA"/>
</dbReference>
<dbReference type="SUPFAM" id="SSF82714">
    <property type="entry name" value="Multidrug efflux transporter AcrB TolC docking domain, DN and DC subdomains"/>
    <property type="match status" value="2"/>
</dbReference>
<dbReference type="PRINTS" id="PR00702">
    <property type="entry name" value="ACRIFLAVINRP"/>
</dbReference>
<reference evidence="2 3" key="1">
    <citation type="submission" date="2019-08" db="EMBL/GenBank/DDBJ databases">
        <title>Bioinformatics analysis of the strain L3 and L5.</title>
        <authorList>
            <person name="Li X."/>
        </authorList>
    </citation>
    <scope>NUCLEOTIDE SEQUENCE [LARGE SCALE GENOMIC DNA]</scope>
    <source>
        <strain evidence="2 3">L5</strain>
    </source>
</reference>
<dbReference type="Pfam" id="PF00873">
    <property type="entry name" value="ACR_tran"/>
    <property type="match status" value="1"/>
</dbReference>
<sequence>MSWLLASLQYKRLILTVTGLLALLGLAAWVAMDRQEDPFFPYRFGQVLVPYPGAEPEQVERLVLNPLEEELAQVEEVNDIIGTARLGVAHVTLEMHEHVYDTDAAWERVRIAVERASRGFPDGVGEAEVNDRDSDAHGVVLAVTGSDDLLELREAAKRLRRDLFRLKEIARIDLLADPEPQVVVAWDDTLAELTGLDTRALGDQLAARNLTTPGGSLALGGRSLVLDPRTEFGSLEELAATPIRTLQGDLVPLGELTDVRLAAQEPPTERYWHDGSPAVALGLVLSNDRVNAVRFGERLRALVEALRPAYAPLMIEETFFQPRWVERRLAELGGSLLLGIAILGGLLFLAMGLRLGLSVMVIVPLVSFSSLALYAMGGGVLHQIAVAGMVIALGMLVDNAIVMVENIQWHRDQGRSAAQAVTRSVRELATPLLAATGTTLAAFVPLLLSSGNTADFTRAIPVMVMLTLAVSYVYAVFVTPVFAAAMLKPRGATGPERLQTLGSRIGRIAVRWPAWVLVGAGGLLVGAVAMMPLLNHDFFPDTDRNQLIVDLNFPEGTHLEHTAHEAAALAAALAERPAVRAVHRFVGFSGPRFYYNLVEQPRQPHLARLVVDAESTDPLGELMAWVRSVAPERLPEAEVVVRRLGQGPPLEAPVEIRVFADDRVALAEAAGRILSVVRAAEGARDARHRLGEGLATLQVVTDDARAAEYGLSRRDVAGALAGASRGIEVSTWRAGRDPAPLLVRAPEGERFPTEGLEGLRLGTADGRTVPLGEIASLEVNWRPAVIQHRGLRRMTAILAEVADGWTYDGVLEEVLPQLAELALPSGASYVVGGAAESAGDANKALFQTLPFGGLLLVVFLLAQFNSFRQLAIVLATVPLAIVGVVPGLWLTGQPFGFTAILGVVALVGIVVNNAIVLIDLMNTNCRQGLAVGEAVTAAVARRTRPVLLTTATTVAGLVPLTLTQSTLWPPMAWAIISGLVASTLLTLLVIPALYRLLMRDQRSCSTSMG</sequence>
<proteinExistence type="predicted"/>
<dbReference type="Gene3D" id="3.30.70.1320">
    <property type="entry name" value="Multidrug efflux transporter AcrB pore domain like"/>
    <property type="match status" value="1"/>
</dbReference>
<dbReference type="Proteomes" id="UP000486760">
    <property type="component" value="Unassembled WGS sequence"/>
</dbReference>
<dbReference type="Gene3D" id="3.30.2090.10">
    <property type="entry name" value="Multidrug efflux transporter AcrB TolC docking domain, DN and DC subdomains"/>
    <property type="match status" value="2"/>
</dbReference>
<comment type="caution">
    <text evidence="2">The sequence shown here is derived from an EMBL/GenBank/DDBJ whole genome shotgun (WGS) entry which is preliminary data.</text>
</comment>
<dbReference type="Gene3D" id="1.20.1640.10">
    <property type="entry name" value="Multidrug efflux transporter AcrB transmembrane domain"/>
    <property type="match status" value="2"/>
</dbReference>
<feature type="transmembrane region" description="Helical" evidence="1">
    <location>
        <begin position="971"/>
        <end position="994"/>
    </location>
</feature>
<dbReference type="InterPro" id="IPR001036">
    <property type="entry name" value="Acrflvin-R"/>
</dbReference>
<feature type="transmembrane region" description="Helical" evidence="1">
    <location>
        <begin position="332"/>
        <end position="350"/>
    </location>
</feature>
<keyword evidence="1" id="KW-1133">Transmembrane helix</keyword>
<dbReference type="GO" id="GO:0005886">
    <property type="term" value="C:plasma membrane"/>
    <property type="evidence" value="ECO:0007669"/>
    <property type="project" value="TreeGrafter"/>
</dbReference>
<evidence type="ECO:0000256" key="1">
    <source>
        <dbReference type="SAM" id="Phobius"/>
    </source>
</evidence>
<feature type="transmembrane region" description="Helical" evidence="1">
    <location>
        <begin position="844"/>
        <end position="862"/>
    </location>
</feature>
<keyword evidence="3" id="KW-1185">Reference proteome</keyword>
<feature type="transmembrane region" description="Helical" evidence="1">
    <location>
        <begin position="357"/>
        <end position="377"/>
    </location>
</feature>
<dbReference type="PANTHER" id="PTHR32063">
    <property type="match status" value="1"/>
</dbReference>
<feature type="transmembrane region" description="Helical" evidence="1">
    <location>
        <begin position="869"/>
        <end position="889"/>
    </location>
</feature>
<dbReference type="GO" id="GO:0042910">
    <property type="term" value="F:xenobiotic transmembrane transporter activity"/>
    <property type="evidence" value="ECO:0007669"/>
    <property type="project" value="TreeGrafter"/>
</dbReference>
<dbReference type="RefSeq" id="WP_149329005.1">
    <property type="nucleotide sequence ID" value="NZ_VTPY01000005.1"/>
</dbReference>
<feature type="transmembrane region" description="Helical" evidence="1">
    <location>
        <begin position="460"/>
        <end position="487"/>
    </location>
</feature>
<dbReference type="InterPro" id="IPR027463">
    <property type="entry name" value="AcrB_DN_DC_subdom"/>
</dbReference>
<organism evidence="2 3">
    <name type="scientific">Billgrantia pellis</name>
    <dbReference type="NCBI Taxonomy" id="2606936"/>
    <lineage>
        <taxon>Bacteria</taxon>
        <taxon>Pseudomonadati</taxon>
        <taxon>Pseudomonadota</taxon>
        <taxon>Gammaproteobacteria</taxon>
        <taxon>Oceanospirillales</taxon>
        <taxon>Halomonadaceae</taxon>
        <taxon>Billgrantia</taxon>
    </lineage>
</organism>
<dbReference type="Gene3D" id="3.30.70.1440">
    <property type="entry name" value="Multidrug efflux transporter AcrB pore domain"/>
    <property type="match status" value="1"/>
</dbReference>
<feature type="transmembrane region" description="Helical" evidence="1">
    <location>
        <begin position="383"/>
        <end position="407"/>
    </location>
</feature>